<comment type="subcellular location">
    <subcellularLocation>
        <location evidence="3">Membrane</location>
        <topology evidence="3">Single-pass membrane protein</topology>
    </subcellularLocation>
    <subcellularLocation>
        <location evidence="2">Nucleus</location>
    </subcellularLocation>
</comment>
<feature type="domain" description="PHD-type" evidence="43">
    <location>
        <begin position="3669"/>
        <end position="3782"/>
    </location>
</feature>
<dbReference type="InterPro" id="IPR013783">
    <property type="entry name" value="Ig-like_fold"/>
</dbReference>
<dbReference type="Pfam" id="PF00102">
    <property type="entry name" value="Y_phosphatase"/>
    <property type="match status" value="2"/>
</dbReference>
<evidence type="ECO:0000256" key="25">
    <source>
        <dbReference type="ARBA" id="ARBA00023157"/>
    </source>
</evidence>
<organism evidence="44 45">
    <name type="scientific">Hemibagrus wyckioides</name>
    <dbReference type="NCBI Taxonomy" id="337641"/>
    <lineage>
        <taxon>Eukaryota</taxon>
        <taxon>Metazoa</taxon>
        <taxon>Chordata</taxon>
        <taxon>Craniata</taxon>
        <taxon>Vertebrata</taxon>
        <taxon>Euteleostomi</taxon>
        <taxon>Actinopterygii</taxon>
        <taxon>Neopterygii</taxon>
        <taxon>Teleostei</taxon>
        <taxon>Ostariophysi</taxon>
        <taxon>Siluriformes</taxon>
        <taxon>Bagridae</taxon>
        <taxon>Hemibagrus</taxon>
    </lineage>
</organism>
<dbReference type="SMART" id="SM00333">
    <property type="entry name" value="TUDOR"/>
    <property type="match status" value="2"/>
</dbReference>
<dbReference type="SUPFAM" id="SSF49265">
    <property type="entry name" value="Fibronectin type III"/>
    <property type="match status" value="5"/>
</dbReference>
<keyword evidence="9 35" id="KW-0812">Transmembrane</keyword>
<dbReference type="Gene3D" id="3.90.190.10">
    <property type="entry name" value="Protein tyrosine phosphatase superfamily"/>
    <property type="match status" value="2"/>
</dbReference>
<dbReference type="FunFam" id="2.60.40.10:FF:000023">
    <property type="entry name" value="receptor-type tyrosine-protein phosphatase delta isoform X2"/>
    <property type="match status" value="1"/>
</dbReference>
<feature type="compositionally biased region" description="Basic and acidic residues" evidence="34">
    <location>
        <begin position="2987"/>
        <end position="3191"/>
    </location>
</feature>
<feature type="domain" description="JmjC" evidence="42">
    <location>
        <begin position="1981"/>
        <end position="2147"/>
    </location>
</feature>
<dbReference type="Gene3D" id="3.30.40.10">
    <property type="entry name" value="Zinc/RING finger domain, C3HC4 (zinc finger)"/>
    <property type="match status" value="1"/>
</dbReference>
<keyword evidence="19" id="KW-0223">Dioxygenase</keyword>
<evidence type="ECO:0000256" key="17">
    <source>
        <dbReference type="ARBA" id="ARBA00022889"/>
    </source>
</evidence>
<evidence type="ECO:0000256" key="22">
    <source>
        <dbReference type="ARBA" id="ARBA00023004"/>
    </source>
</evidence>
<evidence type="ECO:0000256" key="9">
    <source>
        <dbReference type="ARBA" id="ARBA00022692"/>
    </source>
</evidence>
<dbReference type="PROSITE" id="PS50835">
    <property type="entry name" value="IG_LIKE"/>
    <property type="match status" value="3"/>
</dbReference>
<dbReference type="Pfam" id="PF02375">
    <property type="entry name" value="JmjN"/>
    <property type="match status" value="1"/>
</dbReference>
<dbReference type="FunFam" id="2.60.40.10:FF:000036">
    <property type="entry name" value="receptor-type tyrosine-protein phosphatase delta isoform X1"/>
    <property type="match status" value="1"/>
</dbReference>
<evidence type="ECO:0000259" key="40">
    <source>
        <dbReference type="PROSITE" id="PS50853"/>
    </source>
</evidence>
<dbReference type="Pfam" id="PF02373">
    <property type="entry name" value="JmjC"/>
    <property type="match status" value="1"/>
</dbReference>
<dbReference type="PROSITE" id="PS51183">
    <property type="entry name" value="JMJN"/>
    <property type="match status" value="1"/>
</dbReference>
<evidence type="ECO:0000256" key="2">
    <source>
        <dbReference type="ARBA" id="ARBA00004123"/>
    </source>
</evidence>
<feature type="compositionally biased region" description="Acidic residues" evidence="34">
    <location>
        <begin position="3263"/>
        <end position="3273"/>
    </location>
</feature>
<keyword evidence="29" id="KW-0539">Nucleus</keyword>
<keyword evidence="30" id="KW-0393">Immunoglobulin domain</keyword>
<dbReference type="FunFam" id="2.60.40.10:FF:000082">
    <property type="entry name" value="receptor-type tyrosine-protein phosphatase delta isoform X2"/>
    <property type="match status" value="1"/>
</dbReference>
<dbReference type="InterPro" id="IPR013098">
    <property type="entry name" value="Ig_I-set"/>
</dbReference>
<dbReference type="Pfam" id="PF00041">
    <property type="entry name" value="fn3"/>
    <property type="match status" value="7"/>
</dbReference>
<gene>
    <name evidence="44" type="ORF">KOW79_009740</name>
</gene>
<feature type="compositionally biased region" description="Basic and acidic residues" evidence="34">
    <location>
        <begin position="2444"/>
        <end position="2475"/>
    </location>
</feature>
<dbReference type="CDD" id="cd20463">
    <property type="entry name" value="Tudor_JMJD2A_rpt1"/>
    <property type="match status" value="1"/>
</dbReference>
<evidence type="ECO:0000256" key="26">
    <source>
        <dbReference type="ARBA" id="ARBA00023163"/>
    </source>
</evidence>
<feature type="compositionally biased region" description="Polar residues" evidence="34">
    <location>
        <begin position="2425"/>
        <end position="2442"/>
    </location>
</feature>
<dbReference type="InterPro" id="IPR002999">
    <property type="entry name" value="Tudor"/>
</dbReference>
<evidence type="ECO:0000256" key="18">
    <source>
        <dbReference type="ARBA" id="ARBA00022912"/>
    </source>
</evidence>
<evidence type="ECO:0000259" key="39">
    <source>
        <dbReference type="PROSITE" id="PS50835"/>
    </source>
</evidence>
<dbReference type="InterPro" id="IPR000242">
    <property type="entry name" value="PTP_cat"/>
</dbReference>
<feature type="compositionally biased region" description="Basic and acidic residues" evidence="34">
    <location>
        <begin position="3412"/>
        <end position="3423"/>
    </location>
</feature>
<feature type="region of interest" description="Disordered" evidence="34">
    <location>
        <begin position="2189"/>
        <end position="3433"/>
    </location>
</feature>
<evidence type="ECO:0000256" key="12">
    <source>
        <dbReference type="ARBA" id="ARBA00022737"/>
    </source>
</evidence>
<feature type="compositionally biased region" description="Basic and acidic residues" evidence="34">
    <location>
        <begin position="2590"/>
        <end position="2632"/>
    </location>
</feature>
<keyword evidence="24 35" id="KW-0472">Membrane</keyword>
<dbReference type="CDD" id="cd20466">
    <property type="entry name" value="Tudor_JMJD2A_rpt2"/>
    <property type="match status" value="1"/>
</dbReference>
<dbReference type="Gene3D" id="3.10.330.70">
    <property type="match status" value="1"/>
</dbReference>
<feature type="compositionally biased region" description="Basic and acidic residues" evidence="34">
    <location>
        <begin position="2258"/>
        <end position="2276"/>
    </location>
</feature>
<dbReference type="InterPro" id="IPR003961">
    <property type="entry name" value="FN3_dom"/>
</dbReference>
<feature type="compositionally biased region" description="Basic and acidic residues" evidence="34">
    <location>
        <begin position="2692"/>
        <end position="2702"/>
    </location>
</feature>
<feature type="region of interest" description="Disordered" evidence="34">
    <location>
        <begin position="699"/>
        <end position="722"/>
    </location>
</feature>
<evidence type="ECO:0000256" key="16">
    <source>
        <dbReference type="ARBA" id="ARBA00022853"/>
    </source>
</evidence>
<feature type="transmembrane region" description="Helical" evidence="35">
    <location>
        <begin position="1271"/>
        <end position="1294"/>
    </location>
</feature>
<dbReference type="FunFam" id="2.60.40.10:FF:000010">
    <property type="entry name" value="receptor-type tyrosine-protein phosphatase delta isoform X1"/>
    <property type="match status" value="1"/>
</dbReference>
<feature type="compositionally biased region" description="Basic and acidic residues" evidence="34">
    <location>
        <begin position="2668"/>
        <end position="2683"/>
    </location>
</feature>
<keyword evidence="13" id="KW-0863">Zinc-finger</keyword>
<dbReference type="GO" id="GO:0016020">
    <property type="term" value="C:membrane"/>
    <property type="evidence" value="ECO:0007669"/>
    <property type="project" value="UniProtKB-SubCell"/>
</dbReference>
<comment type="catalytic activity">
    <reaction evidence="33">
        <text>O-phospho-L-tyrosyl-[protein] + H2O = L-tyrosyl-[protein] + phosphate</text>
        <dbReference type="Rhea" id="RHEA:10684"/>
        <dbReference type="Rhea" id="RHEA-COMP:10136"/>
        <dbReference type="Rhea" id="RHEA-COMP:20101"/>
        <dbReference type="ChEBI" id="CHEBI:15377"/>
        <dbReference type="ChEBI" id="CHEBI:43474"/>
        <dbReference type="ChEBI" id="CHEBI:46858"/>
        <dbReference type="ChEBI" id="CHEBI:61978"/>
        <dbReference type="EC" id="3.1.3.48"/>
    </reaction>
</comment>
<feature type="domain" description="Ig-like" evidence="39">
    <location>
        <begin position="135"/>
        <end position="230"/>
    </location>
</feature>
<evidence type="ECO:0000256" key="4">
    <source>
        <dbReference type="ARBA" id="ARBA00009711"/>
    </source>
</evidence>
<keyword evidence="16" id="KW-0156">Chromatin regulator</keyword>
<dbReference type="SUPFAM" id="SSF63748">
    <property type="entry name" value="Tudor/PWWP/MBT"/>
    <property type="match status" value="2"/>
</dbReference>
<dbReference type="InterPro" id="IPR003599">
    <property type="entry name" value="Ig_sub"/>
</dbReference>
<evidence type="ECO:0000256" key="31">
    <source>
        <dbReference type="ARBA" id="ARBA00044158"/>
    </source>
</evidence>
<dbReference type="EC" id="3.1.3.48" evidence="7"/>
<keyword evidence="12" id="KW-0677">Repeat</keyword>
<dbReference type="InterPro" id="IPR040477">
    <property type="entry name" value="KDM4-like_Tudor"/>
</dbReference>
<keyword evidence="28" id="KW-0325">Glycoprotein</keyword>
<dbReference type="OrthoDB" id="10253954at2759"/>
<keyword evidence="17" id="KW-0130">Cell adhesion</keyword>
<feature type="compositionally biased region" description="Basic and acidic residues" evidence="34">
    <location>
        <begin position="2964"/>
        <end position="2975"/>
    </location>
</feature>
<evidence type="ECO:0000256" key="3">
    <source>
        <dbReference type="ARBA" id="ARBA00004167"/>
    </source>
</evidence>
<proteinExistence type="inferred from homology"/>
<keyword evidence="11 36" id="KW-0732">Signal</keyword>
<evidence type="ECO:0000259" key="38">
    <source>
        <dbReference type="PROSITE" id="PS50056"/>
    </source>
</evidence>
<evidence type="ECO:0000259" key="41">
    <source>
        <dbReference type="PROSITE" id="PS51183"/>
    </source>
</evidence>
<dbReference type="Proteomes" id="UP000824219">
    <property type="component" value="Linkage Group LG11"/>
</dbReference>
<evidence type="ECO:0000256" key="15">
    <source>
        <dbReference type="ARBA" id="ARBA00022833"/>
    </source>
</evidence>
<feature type="compositionally biased region" description="Basic and acidic residues" evidence="34">
    <location>
        <begin position="2284"/>
        <end position="2305"/>
    </location>
</feature>
<comment type="similarity">
    <text evidence="5">Belongs to the protein-tyrosine phosphatase family. Receptor class 2A subfamily.</text>
</comment>
<dbReference type="InterPro" id="IPR003598">
    <property type="entry name" value="Ig_sub2"/>
</dbReference>
<feature type="compositionally biased region" description="Basic and acidic residues" evidence="34">
    <location>
        <begin position="2514"/>
        <end position="2540"/>
    </location>
</feature>
<feature type="compositionally biased region" description="Polar residues" evidence="34">
    <location>
        <begin position="3351"/>
        <end position="3360"/>
    </location>
</feature>
<dbReference type="CDD" id="cd05739">
    <property type="entry name" value="IgI_3_RPTP_IIa_LAR_like"/>
    <property type="match status" value="1"/>
</dbReference>
<dbReference type="PANTHER" id="PTHR46957:SF9">
    <property type="entry name" value="PROTEIN-TYROSINE-PHOSPHATASE"/>
    <property type="match status" value="1"/>
</dbReference>
<dbReference type="SMART" id="SM00545">
    <property type="entry name" value="JmjN"/>
    <property type="match status" value="1"/>
</dbReference>
<dbReference type="InterPro" id="IPR001965">
    <property type="entry name" value="Znf_PHD"/>
</dbReference>
<dbReference type="InterPro" id="IPR019787">
    <property type="entry name" value="Znf_PHD-finger"/>
</dbReference>
<dbReference type="SUPFAM" id="SSF57903">
    <property type="entry name" value="FYVE/PHD zinc finger"/>
    <property type="match status" value="1"/>
</dbReference>
<dbReference type="EC" id="1.14.11.66" evidence="6"/>
<dbReference type="InterPro" id="IPR003349">
    <property type="entry name" value="JmjN"/>
</dbReference>
<dbReference type="GO" id="GO:0004725">
    <property type="term" value="F:protein tyrosine phosphatase activity"/>
    <property type="evidence" value="ECO:0007669"/>
    <property type="project" value="UniProtKB-EC"/>
</dbReference>
<feature type="domain" description="Ig-like" evidence="39">
    <location>
        <begin position="33"/>
        <end position="123"/>
    </location>
</feature>
<evidence type="ECO:0000256" key="20">
    <source>
        <dbReference type="ARBA" id="ARBA00022989"/>
    </source>
</evidence>
<feature type="compositionally biased region" description="Polar residues" evidence="34">
    <location>
        <begin position="3298"/>
        <end position="3332"/>
    </location>
</feature>
<evidence type="ECO:0000256" key="13">
    <source>
        <dbReference type="ARBA" id="ARBA00022771"/>
    </source>
</evidence>
<dbReference type="FunFam" id="2.60.40.10:FF:000098">
    <property type="entry name" value="receptor-type tyrosine-protein phosphatase F isoform X1"/>
    <property type="match status" value="1"/>
</dbReference>
<dbReference type="GO" id="GO:0005634">
    <property type="term" value="C:nucleus"/>
    <property type="evidence" value="ECO:0007669"/>
    <property type="project" value="UniProtKB-SubCell"/>
</dbReference>
<dbReference type="SUPFAM" id="SSF48726">
    <property type="entry name" value="Immunoglobulin"/>
    <property type="match status" value="3"/>
</dbReference>
<reference evidence="44 45" key="1">
    <citation type="submission" date="2021-06" db="EMBL/GenBank/DDBJ databases">
        <title>Chromosome-level genome assembly of the red-tail catfish (Hemibagrus wyckioides).</title>
        <authorList>
            <person name="Shao F."/>
        </authorList>
    </citation>
    <scope>NUCLEOTIDE SEQUENCE [LARGE SCALE GENOMIC DNA]</scope>
    <source>
        <strain evidence="44">EC202008001</strain>
        <tissue evidence="44">Blood</tissue>
    </source>
</reference>
<dbReference type="GO" id="GO:0008201">
    <property type="term" value="F:heparin binding"/>
    <property type="evidence" value="ECO:0007669"/>
    <property type="project" value="UniProtKB-KW"/>
</dbReference>
<dbReference type="GO" id="GO:0008270">
    <property type="term" value="F:zinc ion binding"/>
    <property type="evidence" value="ECO:0007669"/>
    <property type="project" value="UniProtKB-KW"/>
</dbReference>
<dbReference type="GO" id="GO:0140684">
    <property type="term" value="F:histone H3K9me2/H3K9me3 demethylase activity"/>
    <property type="evidence" value="ECO:0007669"/>
    <property type="project" value="UniProtKB-EC"/>
</dbReference>
<evidence type="ECO:0000259" key="43">
    <source>
        <dbReference type="PROSITE" id="PS51805"/>
    </source>
</evidence>
<dbReference type="InterPro" id="IPR000387">
    <property type="entry name" value="Tyr_Pase_dom"/>
</dbReference>
<feature type="compositionally biased region" description="Basic and acidic residues" evidence="34">
    <location>
        <begin position="2380"/>
        <end position="2405"/>
    </location>
</feature>
<feature type="domain" description="Tyrosine-protein phosphatase" evidence="37">
    <location>
        <begin position="1361"/>
        <end position="1616"/>
    </location>
</feature>
<dbReference type="Gene3D" id="2.60.40.10">
    <property type="entry name" value="Immunoglobulins"/>
    <property type="match status" value="11"/>
</dbReference>
<feature type="domain" description="Ig-like" evidence="39">
    <location>
        <begin position="238"/>
        <end position="320"/>
    </location>
</feature>
<dbReference type="PROSITE" id="PS51184">
    <property type="entry name" value="JMJC"/>
    <property type="match status" value="1"/>
</dbReference>
<dbReference type="SMART" id="SM00194">
    <property type="entry name" value="PTPc"/>
    <property type="match status" value="2"/>
</dbReference>
<dbReference type="FunFam" id="2.60.40.10:FF:000353">
    <property type="entry name" value="receptor-type tyrosine-protein phosphatase F isoform X1"/>
    <property type="match status" value="1"/>
</dbReference>
<evidence type="ECO:0000256" key="7">
    <source>
        <dbReference type="ARBA" id="ARBA00013064"/>
    </source>
</evidence>
<comment type="caution">
    <text evidence="44">The sequence shown here is derived from an EMBL/GenBank/DDBJ whole genome shotgun (WGS) entry which is preliminary data.</text>
</comment>
<feature type="compositionally biased region" description="Basic and acidic residues" evidence="34">
    <location>
        <begin position="2942"/>
        <end position="2957"/>
    </location>
</feature>
<evidence type="ECO:0000313" key="45">
    <source>
        <dbReference type="Proteomes" id="UP000824219"/>
    </source>
</evidence>
<dbReference type="FunFam" id="2.60.40.10:FF:000066">
    <property type="entry name" value="receptor-type tyrosine-protein phosphatase delta isoform X1"/>
    <property type="match status" value="1"/>
</dbReference>
<dbReference type="CDD" id="cd05738">
    <property type="entry name" value="IgI_2_RPTP_IIa_LAR_like"/>
    <property type="match status" value="1"/>
</dbReference>
<dbReference type="InterPro" id="IPR016130">
    <property type="entry name" value="Tyr_Pase_AS"/>
</dbReference>
<dbReference type="FunFam" id="2.60.40.10:FF:000015">
    <property type="entry name" value="receptor-type tyrosine-protein phosphatase delta isoform X2"/>
    <property type="match status" value="1"/>
</dbReference>
<dbReference type="InterPro" id="IPR029021">
    <property type="entry name" value="Prot-tyrosine_phosphatase-like"/>
</dbReference>
<keyword evidence="45" id="KW-1185">Reference proteome</keyword>
<dbReference type="SMART" id="SM00060">
    <property type="entry name" value="FN3"/>
    <property type="match status" value="8"/>
</dbReference>
<evidence type="ECO:0000256" key="36">
    <source>
        <dbReference type="SAM" id="SignalP"/>
    </source>
</evidence>
<dbReference type="Pfam" id="PF13927">
    <property type="entry name" value="Ig_3"/>
    <property type="match status" value="1"/>
</dbReference>
<feature type="domain" description="Fibronectin type-III" evidence="40">
    <location>
        <begin position="720"/>
        <end position="819"/>
    </location>
</feature>
<feature type="signal peptide" evidence="36">
    <location>
        <begin position="1"/>
        <end position="29"/>
    </location>
</feature>
<feature type="compositionally biased region" description="Basic and acidic residues" evidence="34">
    <location>
        <begin position="2781"/>
        <end position="2839"/>
    </location>
</feature>
<dbReference type="PROSITE" id="PS51805">
    <property type="entry name" value="EPHD"/>
    <property type="match status" value="1"/>
</dbReference>
<dbReference type="SMART" id="SM00558">
    <property type="entry name" value="JmjC"/>
    <property type="match status" value="1"/>
</dbReference>
<dbReference type="InterPro" id="IPR036179">
    <property type="entry name" value="Ig-like_dom_sf"/>
</dbReference>
<evidence type="ECO:0000256" key="6">
    <source>
        <dbReference type="ARBA" id="ARBA00012900"/>
    </source>
</evidence>
<keyword evidence="20 35" id="KW-1133">Transmembrane helix</keyword>
<evidence type="ECO:0000256" key="1">
    <source>
        <dbReference type="ARBA" id="ARBA00001954"/>
    </source>
</evidence>
<keyword evidence="27" id="KW-0675">Receptor</keyword>
<feature type="domain" description="Fibronectin type-III" evidence="40">
    <location>
        <begin position="423"/>
        <end position="520"/>
    </location>
</feature>
<feature type="domain" description="Fibronectin type-III" evidence="40">
    <location>
        <begin position="820"/>
        <end position="924"/>
    </location>
</feature>
<dbReference type="SUPFAM" id="SSF51197">
    <property type="entry name" value="Clavaminate synthase-like"/>
    <property type="match status" value="1"/>
</dbReference>
<evidence type="ECO:0000256" key="33">
    <source>
        <dbReference type="ARBA" id="ARBA00051722"/>
    </source>
</evidence>
<dbReference type="PROSITE" id="PS50853">
    <property type="entry name" value="FN3"/>
    <property type="match status" value="8"/>
</dbReference>
<dbReference type="InterPro" id="IPR007110">
    <property type="entry name" value="Ig-like_dom"/>
</dbReference>
<evidence type="ECO:0000256" key="10">
    <source>
        <dbReference type="ARBA" id="ARBA00022723"/>
    </source>
</evidence>
<evidence type="ECO:0000256" key="5">
    <source>
        <dbReference type="ARBA" id="ARBA00010504"/>
    </source>
</evidence>
<keyword evidence="8" id="KW-0358">Heparin-binding</keyword>
<dbReference type="PANTHER" id="PTHR46957">
    <property type="entry name" value="CYTOKINE RECEPTOR"/>
    <property type="match status" value="1"/>
</dbReference>
<dbReference type="FunFam" id="2.60.40.10:FF:000128">
    <property type="entry name" value="receptor-type tyrosine-protein phosphatase delta isoform X2"/>
    <property type="match status" value="1"/>
</dbReference>
<dbReference type="FunFam" id="3.90.190.10:FF:000001">
    <property type="entry name" value="Receptor-type tyrosine-protein phosphatase F isoform A"/>
    <property type="match status" value="1"/>
</dbReference>
<dbReference type="GO" id="GO:0007155">
    <property type="term" value="P:cell adhesion"/>
    <property type="evidence" value="ECO:0007669"/>
    <property type="project" value="UniProtKB-KW"/>
</dbReference>
<feature type="domain" description="Fibronectin type-III" evidence="40">
    <location>
        <begin position="929"/>
        <end position="1021"/>
    </location>
</feature>
<dbReference type="SMART" id="SM00409">
    <property type="entry name" value="IG"/>
    <property type="match status" value="3"/>
</dbReference>
<keyword evidence="10" id="KW-0479">Metal-binding</keyword>
<keyword evidence="23" id="KW-0805">Transcription regulation</keyword>
<feature type="compositionally biased region" description="Basic and acidic residues" evidence="34">
    <location>
        <begin position="3467"/>
        <end position="3478"/>
    </location>
</feature>
<evidence type="ECO:0000256" key="32">
    <source>
        <dbReference type="ARBA" id="ARBA00049349"/>
    </source>
</evidence>
<evidence type="ECO:0000256" key="8">
    <source>
        <dbReference type="ARBA" id="ARBA00022674"/>
    </source>
</evidence>
<comment type="similarity">
    <text evidence="4">Belongs to the JHDM3 histone demethylase family.</text>
</comment>
<dbReference type="PRINTS" id="PR00700">
    <property type="entry name" value="PRTYPHPHTASE"/>
</dbReference>
<evidence type="ECO:0000256" key="29">
    <source>
        <dbReference type="ARBA" id="ARBA00023242"/>
    </source>
</evidence>
<dbReference type="InterPro" id="IPR050713">
    <property type="entry name" value="RTP_Phos/Ushers"/>
</dbReference>
<dbReference type="Gene3D" id="2.30.30.140">
    <property type="match status" value="1"/>
</dbReference>
<dbReference type="Pfam" id="PF18104">
    <property type="entry name" value="Tudor_2"/>
    <property type="match status" value="2"/>
</dbReference>
<evidence type="ECO:0000256" key="35">
    <source>
        <dbReference type="SAM" id="Phobius"/>
    </source>
</evidence>
<evidence type="ECO:0000256" key="21">
    <source>
        <dbReference type="ARBA" id="ARBA00023002"/>
    </source>
</evidence>
<comment type="catalytic activity">
    <reaction evidence="32">
        <text>N(6),N(6),N(6)-trimethyl-L-lysyl(9)-[histone H3] + 2 2-oxoglutarate + 2 O2 = N(6)-methyl-L-lysyl(9)-[histone H3] + 2 formaldehyde + 2 succinate + 2 CO2</text>
        <dbReference type="Rhea" id="RHEA:60200"/>
        <dbReference type="Rhea" id="RHEA-COMP:15538"/>
        <dbReference type="Rhea" id="RHEA-COMP:15542"/>
        <dbReference type="ChEBI" id="CHEBI:15379"/>
        <dbReference type="ChEBI" id="CHEBI:16526"/>
        <dbReference type="ChEBI" id="CHEBI:16810"/>
        <dbReference type="ChEBI" id="CHEBI:16842"/>
        <dbReference type="ChEBI" id="CHEBI:30031"/>
        <dbReference type="ChEBI" id="CHEBI:61929"/>
        <dbReference type="ChEBI" id="CHEBI:61961"/>
        <dbReference type="EC" id="1.14.11.66"/>
    </reaction>
</comment>
<feature type="domain" description="Fibronectin type-III" evidence="40">
    <location>
        <begin position="1023"/>
        <end position="1110"/>
    </location>
</feature>
<feature type="domain" description="JmjN" evidence="41">
    <location>
        <begin position="1853"/>
        <end position="1895"/>
    </location>
</feature>
<evidence type="ECO:0000256" key="34">
    <source>
        <dbReference type="SAM" id="MobiDB-lite"/>
    </source>
</evidence>
<evidence type="ECO:0000256" key="28">
    <source>
        <dbReference type="ARBA" id="ARBA00023180"/>
    </source>
</evidence>
<keyword evidence="26" id="KW-0804">Transcription</keyword>
<dbReference type="PROSITE" id="PS50055">
    <property type="entry name" value="TYR_PHOSPHATASE_PTP"/>
    <property type="match status" value="2"/>
</dbReference>
<dbReference type="SMART" id="SM00408">
    <property type="entry name" value="IGc2"/>
    <property type="match status" value="3"/>
</dbReference>
<feature type="region of interest" description="Disordered" evidence="34">
    <location>
        <begin position="3467"/>
        <end position="3495"/>
    </location>
</feature>
<feature type="compositionally biased region" description="Low complexity" evidence="34">
    <location>
        <begin position="3205"/>
        <end position="3218"/>
    </location>
</feature>
<dbReference type="FunFam" id="3.90.190.10:FF:000002">
    <property type="entry name" value="receptor-type tyrosine-protein phosphatase delta isoform X2"/>
    <property type="match status" value="1"/>
</dbReference>
<dbReference type="PROSITE" id="PS00383">
    <property type="entry name" value="TYR_PHOSPHATASE_1"/>
    <property type="match status" value="1"/>
</dbReference>
<dbReference type="InterPro" id="IPR003595">
    <property type="entry name" value="Tyr_Pase_cat"/>
</dbReference>
<dbReference type="InterPro" id="IPR047479">
    <property type="entry name" value="Tudor_KDM4A_rpt1"/>
</dbReference>
<accession>A0A9D3NQH6</accession>
<name>A0A9D3NQH6_9TELE</name>
<feature type="compositionally biased region" description="Basic and acidic residues" evidence="34">
    <location>
        <begin position="2887"/>
        <end position="2929"/>
    </location>
</feature>
<feature type="domain" description="Fibronectin type-III" evidence="40">
    <location>
        <begin position="524"/>
        <end position="613"/>
    </location>
</feature>
<dbReference type="CDD" id="cd00063">
    <property type="entry name" value="FN3"/>
    <property type="match status" value="8"/>
</dbReference>
<comment type="cofactor">
    <cofactor evidence="1">
        <name>Fe(2+)</name>
        <dbReference type="ChEBI" id="CHEBI:29033"/>
    </cofactor>
</comment>
<feature type="compositionally biased region" description="Basic and acidic residues" evidence="34">
    <location>
        <begin position="2213"/>
        <end position="2233"/>
    </location>
</feature>
<dbReference type="Pfam" id="PF13832">
    <property type="entry name" value="zf-HC5HC2H_2"/>
    <property type="match status" value="1"/>
</dbReference>
<dbReference type="FunFam" id="3.10.330.70:FF:000001">
    <property type="entry name" value="Putative lysine-specific demethylase 4a"/>
    <property type="match status" value="1"/>
</dbReference>
<feature type="domain" description="Tyrosine-protein phosphatase" evidence="37">
    <location>
        <begin position="1648"/>
        <end position="1849"/>
    </location>
</feature>
<evidence type="ECO:0000256" key="24">
    <source>
        <dbReference type="ARBA" id="ARBA00023136"/>
    </source>
</evidence>
<feature type="domain" description="Fibronectin type-III" evidence="40">
    <location>
        <begin position="618"/>
        <end position="715"/>
    </location>
</feature>
<dbReference type="SMART" id="SM00249">
    <property type="entry name" value="PHD"/>
    <property type="match status" value="2"/>
</dbReference>
<dbReference type="FunFam" id="3.30.40.10:FF:000029">
    <property type="entry name" value="lysine-specific demethylase 4C isoform X1"/>
    <property type="match status" value="1"/>
</dbReference>
<dbReference type="Pfam" id="PF13831">
    <property type="entry name" value="PHD_2"/>
    <property type="match status" value="1"/>
</dbReference>
<dbReference type="InterPro" id="IPR003347">
    <property type="entry name" value="JmjC_dom"/>
</dbReference>
<evidence type="ECO:0000259" key="42">
    <source>
        <dbReference type="PROSITE" id="PS51184"/>
    </source>
</evidence>
<dbReference type="InterPro" id="IPR011011">
    <property type="entry name" value="Znf_FYVE_PHD"/>
</dbReference>
<evidence type="ECO:0000313" key="44">
    <source>
        <dbReference type="EMBL" id="KAG7326339.1"/>
    </source>
</evidence>
<keyword evidence="21" id="KW-0560">Oxidoreductase</keyword>
<evidence type="ECO:0000259" key="37">
    <source>
        <dbReference type="PROSITE" id="PS50055"/>
    </source>
</evidence>
<keyword evidence="25" id="KW-1015">Disulfide bond</keyword>
<dbReference type="FunFam" id="2.60.40.10:FF:000027">
    <property type="entry name" value="receptor-type tyrosine-protein phosphatase delta isoform X1"/>
    <property type="match status" value="1"/>
</dbReference>
<dbReference type="PROSITE" id="PS50056">
    <property type="entry name" value="TYR_PHOSPHATASE_2"/>
    <property type="match status" value="1"/>
</dbReference>
<keyword evidence="22" id="KW-0408">Iron</keyword>
<feature type="compositionally biased region" description="Basic and acidic residues" evidence="34">
    <location>
        <begin position="2853"/>
        <end position="2867"/>
    </location>
</feature>
<evidence type="ECO:0000256" key="14">
    <source>
        <dbReference type="ARBA" id="ARBA00022801"/>
    </source>
</evidence>
<evidence type="ECO:0000256" key="19">
    <source>
        <dbReference type="ARBA" id="ARBA00022964"/>
    </source>
</evidence>
<keyword evidence="18" id="KW-0904">Protein phosphatase</keyword>
<keyword evidence="14" id="KW-0378">Hydrolase</keyword>
<feature type="compositionally biased region" description="Basic and acidic residues" evidence="34">
    <location>
        <begin position="2710"/>
        <end position="2767"/>
    </location>
</feature>
<dbReference type="InterPro" id="IPR047481">
    <property type="entry name" value="Tudor_KDM4A_rpt2"/>
</dbReference>
<dbReference type="Gene3D" id="2.60.120.650">
    <property type="entry name" value="Cupin"/>
    <property type="match status" value="1"/>
</dbReference>
<keyword evidence="15" id="KW-0862">Zinc</keyword>
<dbReference type="SMART" id="SM00404">
    <property type="entry name" value="PTPc_motif"/>
    <property type="match status" value="1"/>
</dbReference>
<feature type="domain" description="Fibronectin type-III" evidence="40">
    <location>
        <begin position="327"/>
        <end position="418"/>
    </location>
</feature>
<dbReference type="EMBL" id="JAHKSW010000011">
    <property type="protein sequence ID" value="KAG7326339.1"/>
    <property type="molecule type" value="Genomic_DNA"/>
</dbReference>
<dbReference type="InterPro" id="IPR013083">
    <property type="entry name" value="Znf_RING/FYVE/PHD"/>
</dbReference>
<dbReference type="Pfam" id="PF07679">
    <property type="entry name" value="I-set"/>
    <property type="match status" value="2"/>
</dbReference>
<evidence type="ECO:0000256" key="30">
    <source>
        <dbReference type="ARBA" id="ARBA00023319"/>
    </source>
</evidence>
<feature type="chain" id="PRO_5039667413" description="Receptor-type tyrosine-protein phosphatase F" evidence="36">
    <location>
        <begin position="30"/>
        <end position="3961"/>
    </location>
</feature>
<feature type="compositionally biased region" description="Basic and acidic residues" evidence="34">
    <location>
        <begin position="2332"/>
        <end position="2370"/>
    </location>
</feature>
<dbReference type="InterPro" id="IPR034732">
    <property type="entry name" value="EPHD"/>
</dbReference>
<protein>
    <recommendedName>
        <fullName evidence="31">Receptor-type tyrosine-protein phosphatase F</fullName>
        <ecNumber evidence="6">1.14.11.66</ecNumber>
        <ecNumber evidence="7">3.1.3.48</ecNumber>
    </recommendedName>
</protein>
<dbReference type="FunFam" id="2.60.120.650:FF:000048">
    <property type="entry name" value="Lysine-specific demethylase 4A"/>
    <property type="match status" value="1"/>
</dbReference>
<feature type="domain" description="Tyrosine specific protein phosphatases" evidence="38">
    <location>
        <begin position="1536"/>
        <end position="1607"/>
    </location>
</feature>
<evidence type="ECO:0000256" key="23">
    <source>
        <dbReference type="ARBA" id="ARBA00023015"/>
    </source>
</evidence>
<evidence type="ECO:0000256" key="27">
    <source>
        <dbReference type="ARBA" id="ARBA00023170"/>
    </source>
</evidence>
<dbReference type="InterPro" id="IPR036116">
    <property type="entry name" value="FN3_sf"/>
</dbReference>
<evidence type="ECO:0000256" key="11">
    <source>
        <dbReference type="ARBA" id="ARBA00022729"/>
    </source>
</evidence>
<sequence length="3961" mass="443332">MVPHHTRSSRFHSAAGLLLLLGLAAHIRGDSMPSFIKSPEDQTGISGGVASFVCQAVGEPKPRITWMKKGKKVSSQRFEVIEFDDGSGSVLRIQPLRTHRDEAIYECTATNSMGEINTSAKLTVLEEDQIPHGFPTIDMGPQLKVVERTRTATILCAASGNPDPEIFWFKDFLPVDINGSNGRIKQLRSGGTPIRGALQIENSEESDQGKYECVATNSAGTRYSAPANLYVRVRRVPPRFSIPPTNHEVMPGGSINLTCVAVGAPMPFVKWMKGETELTKEEEMPIGRNVLELTNIRQSANYTCVAMSSLGMIETTAQIIVKALPRPPISLMVTETTATSVTLTWDSGNPEPVSYYVIQYRAKHSENGGFQEVDGVASTRYSIGGLSPFSPYEFRVMAVNNVGRGLPSTSVETRTGEQAPSSPPLKVRARMLSSSTALVQWEPPEEPNGLIRGYRVYYTHDAHSYAPLSAWYKHNTADAAQLATISNLVPGTTYSLRVLAFTAVGDGPPSQTLQIKTLQGVPAQPSELEAEAELDTRIMLRWLWPVQDQIIKYELTYWEADSGHKNHVTFDPAGSYAVEGLKPDTLYKFTLAARSRMGLGLYTQPVEARTAQSTPSAPPQDVQLLSLSSTSIKVSWVAPPAASRHGNIVRYSLAYQAPSGEDQERHEVRDIPADATSYVLEGLEKWTLYHVWVKAHTDVGPGPESSSTSIRTQEDVPGAPPRRVEVDAVNSTAFRVTWKSPLVQKQHGEIRGYQVIYSRVEDGEPRGQPTILDVALPDAQEAYITGLQAETSYSVTVAAYTTKGDGARSKAKVVTTTGAVPGKPTMIISTTVGNTALIQWQPPKETFGELLGFRLQYKCQDDDDNDDKDDNDEGSFITRHFMRTDDHFTVTGLLKGSTYSFRLSAKNRAGHGEEHVKEITTPDDVPSGYPQNLSVVGLSSTSTTLAWAPPPLVQRNGKIVRYDIVYRDINSVKNQTNSTAETRMSIGGLKPDTTYDIRVRAYTRKGPGPFSPSIQSRTMATSVPEFAKNFGVKAATKTSVLLTWEVPETYKPHVPFKILYNQQSVEVQGDLRRKLITRLQPDTEYSFVLMNRGSSAGGLQQQVSIRTAPDLLDKKPSRSAHESAVGGRVTLTLPTVTASAAARIRWYYIVVVPMSQSTSRQWESPEDIDLDELLEAGGDTTVMKRKRRQSDDSLKPYIAARLHTLPESFTVGDEQYYSGFYNKPLLAQTQYHTFIMAALQEHDSKTFATSPFSDPIMVQVHMSRHAEDPEMLWVMGPVLAVVLIIIIVIAILLFKRKRASPSVKDEHTAGVKDHLLAHSSDPVEMRRLNYQTQGMREHPPISVCDLAEHIERLKANDNLRFSQEYESIDPGQQFTWEHSNLEVNKPKNRYANVIAYDHSRVVLSPIDAIPGSDYINANYIDGYRKQNAYIATQGPLPETVSDFWRMLWEQRSSTIVMMTRLEEKSRVKCDQYWPSRGTETYGMIQVTLLDTVELATYSVRTFTMYKSGSSEKREVRQFQFMVWPDHGVPEYPTPILAFMRRVKACNPPDAGPMVVHCSAGVGRTGCFIVIDAMLERMKHEQSVDVYGHVTLMRSQRNYMVQTEDQYVFIHDALLEAAVCAHTEVPARSLYSHLQKLTNTPPGETVTAMELEFKKLANSKAHTSRFISANLPCNKFKNRLVNIMPYESSRVCLQPIRGVEGSDYINASFIDGYRQQKAYIATQGPLAETTEDFWRMLWEHNSTIVVMLTKLREMGREKCHQYWPAERSARYQYFVVDPMAEYNMPQYILREFKVTDARDGQSRTIRQFQFTDWPEQGVPKTGEGFIDFIGQVHKTKEQSRMASDSVAQAPGLRIMTFHPTKEEFKDFSRYIAYMESKGAHLAGMAKVVPPKDWKPRHTYDDIDDLVIPAPIQQVVTGQSGLFTQYNIQKKPMTVREFRKIANTDRFCSPRYVDTDELERKYWKNLTFNPPLYGADVNGTLYDPDVNEWNIGRLNSILDTVERESGIKIKGVNTPYLYFGMWKSTFAWHTEDMDLYSINYLHFGEPKSWYVVPPEHGKRLERLAKGFFPGSAQSCEAFLRHKMTLISPSILRKYGIPLQKVAQEAGQFIVTFPYAYHAGFNHGFNCAESTNFATQRWIDYGKQAALCSCRKDMVKISMDLFVRKFQPDRYKLWKAGKDSVIIDHSKPTPEAAEFLEDGKTPGEAGELSNSSLADTRGEMEKEKADDNGGERKTEKLPTAQNKTDTNREDKVIQNAGAQQEKTETQEAYAKEEETETRHTQLQADGEVEKTQTETDKTEKIDIEKEATDEAGVQTERKDSEMDIPDQEAGLTETSKSEREIQEIERETENNITESREKDKTDGRKEETDRVEMETEEINQPKPETETARREMGTGKEEVDSSEMKQDMGEADSGELGTEKENLCVAQETITSVTEMKTQKNGMDSQETDREHKGNEKEDRETGEAEMASSEKDSKTESDEMEGDTGDAGIGKMENETGIGKLESKTESGSIESETGETGRGEMESVAEREELERETQSGKPENETGIAEMDSRTGCEEMESMTGETGGGEMESETGEKGREEMGSETEDMESEEIHSETLETGREMKSEKSRGEMEHGIGKTKREEVVNKTEDTGKMGVESETGEAARRAMENKTAVNIEREPSTEEVESESGHRGRGDTESETRGGEVGSEAGDTEKGEVEMDTKVVVVENETTRGEVKTETESITGKEEMENEIGERGKEEMENITGKEDLEKETLRGEVESITGKEDMESETGRGAVESVTGKEDLESETGRGEVESVTGKEDLESETGRGEVESVTGKEDMESETGRGDIESITGKEDMESETGRGAVESVTGKEDMESETGRGDIESITGKEGLESETGSGEVESVTRKEDMESETRRGAIESVTGKEDMESETVRGKLENVTGKEDMESETASGEVESVTEKEDLESEKGRGEVESLTGKEVMESETGREEVESTTLTEDMESETERVEIKSVTLKEDMESETASREVESATGKEVKESETGREEVESITGKEDMESETERVETKSVTLKEDVESETGRGEVESTTLKEDVESETGRGEVESTTLKEDMESETGRGEVESTTLKEDMESETQRVDIKSVTLKEDVESETGRGEVESTTLKEETERGVGREEAVSKKADEERKIEIADTVKEETVSANPKEELAEKESEVMENEVMETEETKTSSSSVQSKRSTSQPKVRMKRQRGASAGSAEVVEHVKRKRTRLSQPEAKHEAKQPDSTGQDESDHEESMEVGTPALKQEKKSGHSLIETPPPHLSSNKQPNTITPKTHNRSHSTQSCHITTTSSQPRNIPSRPKEATPCCDTRTKRPQPNTTTSPSRRAVITKHNKTTIKSPSRDITADPSDLSVHAKPTNNSRHRGDITPKRRKTSPKHEAKPRERHGSSVPNEDNDETKATYGVSLAQRLFQRTLSPAEVLHVHSYAKGDYSDLDREQRDSDTDTETQENGQGAEDDSYEALNSLVRLPRHHPLIKDSISDEELQDQALIEEDGLEGELWAKPLAQLWQNRPYNEQREREYNRGIGLQPPYCAVCMIFQTHQRSEETDCEQTTVQAGRQMRTKPLIPEMCFSTTTEECTKLQLATPHLDQDGTSLLVSCSQCCVRVHASCYGVSPEKVTKDWKCARCKANALTESCCLCSLRGGALHRANNDKWVHVLCAVAVLEARFVNITERSPVDLSGIPLQRFKLKCYYCKRRMKKTTGCCVQCSHGRCPTSYHPTCAQAAGVLMHPDDWPFIVHVTCCRHKGPVQSERKKEAMREINTGQRVICKHKNGRYYQCDVVQLTKETFYEVNFDDGTFSDNLFPEDIVSRDCAQLGPPPMGEVVQVRWTDGIIYGAKFVAAHVIQMYQVEFEDGSQLTAKRDDVYTLDEELPKRVKSRLSKASDMRFDGIFGEKKLQDSKRQRVINSRYRGDYIEPVIYRTIME</sequence>
<dbReference type="SUPFAM" id="SSF52799">
    <property type="entry name" value="(Phosphotyrosine protein) phosphatases II"/>
    <property type="match status" value="2"/>
</dbReference>